<evidence type="ECO:0000313" key="1">
    <source>
        <dbReference type="Proteomes" id="UP000887565"/>
    </source>
</evidence>
<proteinExistence type="predicted"/>
<reference evidence="2" key="1">
    <citation type="submission" date="2022-11" db="UniProtKB">
        <authorList>
            <consortium name="WormBaseParasite"/>
        </authorList>
    </citation>
    <scope>IDENTIFICATION</scope>
</reference>
<dbReference type="AlphaFoldDB" id="A0A915L3U7"/>
<dbReference type="WBParaSite" id="nRc.2.0.1.t45770-RA">
    <property type="protein sequence ID" value="nRc.2.0.1.t45770-RA"/>
    <property type="gene ID" value="nRc.2.0.1.g45770"/>
</dbReference>
<protein>
    <submittedName>
        <fullName evidence="2">Secreted protein</fullName>
    </submittedName>
</protein>
<name>A0A915L3U7_ROMCU</name>
<keyword evidence="1" id="KW-1185">Reference proteome</keyword>
<dbReference type="Proteomes" id="UP000887565">
    <property type="component" value="Unplaced"/>
</dbReference>
<sequence length="89" mass="9477">MPAHAHQLPICKCVRFTAAAHTAMLIAGLNVPTVLSWLATLPPQPTPAVAIFVELERTPPSNVNGPAHIVVKFGCIVPMLARNTFGLQT</sequence>
<evidence type="ECO:0000313" key="2">
    <source>
        <dbReference type="WBParaSite" id="nRc.2.0.1.t45770-RA"/>
    </source>
</evidence>
<accession>A0A915L3U7</accession>
<organism evidence="1 2">
    <name type="scientific">Romanomermis culicivorax</name>
    <name type="common">Nematode worm</name>
    <dbReference type="NCBI Taxonomy" id="13658"/>
    <lineage>
        <taxon>Eukaryota</taxon>
        <taxon>Metazoa</taxon>
        <taxon>Ecdysozoa</taxon>
        <taxon>Nematoda</taxon>
        <taxon>Enoplea</taxon>
        <taxon>Dorylaimia</taxon>
        <taxon>Mermithida</taxon>
        <taxon>Mermithoidea</taxon>
        <taxon>Mermithidae</taxon>
        <taxon>Romanomermis</taxon>
    </lineage>
</organism>